<reference evidence="1" key="1">
    <citation type="submission" date="2018-07" db="EMBL/GenBank/DDBJ databases">
        <authorList>
            <person name="Quirk P.G."/>
            <person name="Krulwich T.A."/>
        </authorList>
    </citation>
    <scope>NUCLEOTIDE SEQUENCE</scope>
</reference>
<protein>
    <submittedName>
        <fullName evidence="1">CSON000164 protein</fullName>
    </submittedName>
</protein>
<name>A0A336LP90_CULSO</name>
<dbReference type="EMBL" id="UFQT01000101">
    <property type="protein sequence ID" value="SSX19954.1"/>
    <property type="molecule type" value="Genomic_DNA"/>
</dbReference>
<gene>
    <name evidence="1" type="primary">CSON000164</name>
</gene>
<sequence>MKSKGIPKSNKLPSPEKFAKISTEKLQSSGIIHKVINRQLSEELSKIDESDEIKLENTSDIKFPHKTIVHFQTFQKNSLMILHTPLSTEFLDELRQVTKTKIEINKLGHFSIIGSEQQVALSRYLIQEKIKLLPNCKRGRLNSI</sequence>
<dbReference type="AlphaFoldDB" id="A0A336LP90"/>
<organism evidence="1">
    <name type="scientific">Culicoides sonorensis</name>
    <name type="common">Biting midge</name>
    <dbReference type="NCBI Taxonomy" id="179676"/>
    <lineage>
        <taxon>Eukaryota</taxon>
        <taxon>Metazoa</taxon>
        <taxon>Ecdysozoa</taxon>
        <taxon>Arthropoda</taxon>
        <taxon>Hexapoda</taxon>
        <taxon>Insecta</taxon>
        <taxon>Pterygota</taxon>
        <taxon>Neoptera</taxon>
        <taxon>Endopterygota</taxon>
        <taxon>Diptera</taxon>
        <taxon>Nematocera</taxon>
        <taxon>Chironomoidea</taxon>
        <taxon>Ceratopogonidae</taxon>
        <taxon>Ceratopogoninae</taxon>
        <taxon>Culicoides</taxon>
        <taxon>Monoculicoides</taxon>
    </lineage>
</organism>
<accession>A0A336LP90</accession>
<proteinExistence type="predicted"/>
<dbReference type="VEuPathDB" id="VectorBase:CSON000164"/>
<evidence type="ECO:0000313" key="1">
    <source>
        <dbReference type="EMBL" id="SSX19954.1"/>
    </source>
</evidence>